<accession>A0A4Z2H5M7</accession>
<proteinExistence type="predicted"/>
<name>A0A4Z2H5M7_9TELE</name>
<dbReference type="OrthoDB" id="8885052at2759"/>
<dbReference type="EMBL" id="SRLO01000320">
    <property type="protein sequence ID" value="TNN61187.1"/>
    <property type="molecule type" value="Genomic_DNA"/>
</dbReference>
<dbReference type="AlphaFoldDB" id="A0A4Z2H5M7"/>
<sequence length="113" mass="12688">MERWESQGRCENGGRNRWRKGGRGRNTERGVKHTQQQSNKQTGRDAATNKHRAAAGGAASVIAGYHFIDRKRIVHREPTCRCLTVKTTGSDRYTLLLSLLMDAVMTGELTMTE</sequence>
<dbReference type="Proteomes" id="UP000314294">
    <property type="component" value="Unassembled WGS sequence"/>
</dbReference>
<organism evidence="2 3">
    <name type="scientific">Liparis tanakae</name>
    <name type="common">Tanaka's snailfish</name>
    <dbReference type="NCBI Taxonomy" id="230148"/>
    <lineage>
        <taxon>Eukaryota</taxon>
        <taxon>Metazoa</taxon>
        <taxon>Chordata</taxon>
        <taxon>Craniata</taxon>
        <taxon>Vertebrata</taxon>
        <taxon>Euteleostomi</taxon>
        <taxon>Actinopterygii</taxon>
        <taxon>Neopterygii</taxon>
        <taxon>Teleostei</taxon>
        <taxon>Neoteleostei</taxon>
        <taxon>Acanthomorphata</taxon>
        <taxon>Eupercaria</taxon>
        <taxon>Perciformes</taxon>
        <taxon>Cottioidei</taxon>
        <taxon>Cottales</taxon>
        <taxon>Liparidae</taxon>
        <taxon>Liparis</taxon>
    </lineage>
</organism>
<protein>
    <submittedName>
        <fullName evidence="2">Uncharacterized protein</fullName>
    </submittedName>
</protein>
<gene>
    <name evidence="2" type="ORF">EYF80_028572</name>
</gene>
<evidence type="ECO:0000313" key="2">
    <source>
        <dbReference type="EMBL" id="TNN61187.1"/>
    </source>
</evidence>
<reference evidence="2 3" key="1">
    <citation type="submission" date="2019-03" db="EMBL/GenBank/DDBJ databases">
        <title>First draft genome of Liparis tanakae, snailfish: a comprehensive survey of snailfish specific genes.</title>
        <authorList>
            <person name="Kim W."/>
            <person name="Song I."/>
            <person name="Jeong J.-H."/>
            <person name="Kim D."/>
            <person name="Kim S."/>
            <person name="Ryu S."/>
            <person name="Song J.Y."/>
            <person name="Lee S.K."/>
        </authorList>
    </citation>
    <scope>NUCLEOTIDE SEQUENCE [LARGE SCALE GENOMIC DNA]</scope>
    <source>
        <tissue evidence="2">Muscle</tissue>
    </source>
</reference>
<evidence type="ECO:0000256" key="1">
    <source>
        <dbReference type="SAM" id="MobiDB-lite"/>
    </source>
</evidence>
<evidence type="ECO:0000313" key="3">
    <source>
        <dbReference type="Proteomes" id="UP000314294"/>
    </source>
</evidence>
<feature type="region of interest" description="Disordered" evidence="1">
    <location>
        <begin position="1"/>
        <end position="54"/>
    </location>
</feature>
<comment type="caution">
    <text evidence="2">The sequence shown here is derived from an EMBL/GenBank/DDBJ whole genome shotgun (WGS) entry which is preliminary data.</text>
</comment>
<feature type="compositionally biased region" description="Basic and acidic residues" evidence="1">
    <location>
        <begin position="1"/>
        <end position="14"/>
    </location>
</feature>
<keyword evidence="3" id="KW-1185">Reference proteome</keyword>